<dbReference type="SUPFAM" id="SSF48179">
    <property type="entry name" value="6-phosphogluconate dehydrogenase C-terminal domain-like"/>
    <property type="match status" value="1"/>
</dbReference>
<feature type="domain" description="Ketopantoate reductase C-terminal" evidence="2">
    <location>
        <begin position="53"/>
        <end position="197"/>
    </location>
</feature>
<proteinExistence type="predicted"/>
<sequence>NFGADYLSPGRILYAGGGALYLGELDGQITPRLEGLGSILRAAFLENTTLTENIWGYLWGKLGYGSMLFATAVVDETIADVLADAASRPLLANLAGEVVRVADAEGVRSEGFDGYDPDAMRFVRPRNWAAIHQSLDRLAAFNRASLKQKSGVWRDLAVRHRRTEVDDQIAVIVRAAEEHGCPAPLNRRLVEIVHDLEAGRRSMSAANLDDLRRLNEQEYSESLQGGPSLAEQRPRIR</sequence>
<comment type="caution">
    <text evidence="3">The sequence shown here is derived from an EMBL/GenBank/DDBJ whole genome shotgun (WGS) entry which is preliminary data.</text>
</comment>
<dbReference type="AlphaFoldDB" id="A0A537J5T6"/>
<feature type="region of interest" description="Disordered" evidence="1">
    <location>
        <begin position="218"/>
        <end position="237"/>
    </location>
</feature>
<name>A0A537J5T6_9BACT</name>
<evidence type="ECO:0000256" key="1">
    <source>
        <dbReference type="SAM" id="MobiDB-lite"/>
    </source>
</evidence>
<gene>
    <name evidence="3" type="ORF">E6H03_11210</name>
</gene>
<dbReference type="Pfam" id="PF08546">
    <property type="entry name" value="ApbA_C"/>
    <property type="match status" value="1"/>
</dbReference>
<dbReference type="Gene3D" id="1.10.1040.10">
    <property type="entry name" value="N-(1-d-carboxylethyl)-l-norvaline Dehydrogenase, domain 2"/>
    <property type="match status" value="1"/>
</dbReference>
<accession>A0A537J5T6</accession>
<dbReference type="EMBL" id="VBAN01000374">
    <property type="protein sequence ID" value="TMI78918.1"/>
    <property type="molecule type" value="Genomic_DNA"/>
</dbReference>
<protein>
    <submittedName>
        <fullName evidence="3">Ketopantoate reductase family protein</fullName>
    </submittedName>
</protein>
<dbReference type="InterPro" id="IPR013328">
    <property type="entry name" value="6PGD_dom2"/>
</dbReference>
<reference evidence="3 4" key="1">
    <citation type="journal article" date="2019" name="Nat. Microbiol.">
        <title>Mediterranean grassland soil C-N compound turnover is dependent on rainfall and depth, and is mediated by genomically divergent microorganisms.</title>
        <authorList>
            <person name="Diamond S."/>
            <person name="Andeer P.F."/>
            <person name="Li Z."/>
            <person name="Crits-Christoph A."/>
            <person name="Burstein D."/>
            <person name="Anantharaman K."/>
            <person name="Lane K.R."/>
            <person name="Thomas B.C."/>
            <person name="Pan C."/>
            <person name="Northen T.R."/>
            <person name="Banfield J.F."/>
        </authorList>
    </citation>
    <scope>NUCLEOTIDE SEQUENCE [LARGE SCALE GENOMIC DNA]</scope>
    <source>
        <strain evidence="3">NP_6</strain>
    </source>
</reference>
<feature type="non-terminal residue" evidence="3">
    <location>
        <position position="1"/>
    </location>
</feature>
<evidence type="ECO:0000313" key="3">
    <source>
        <dbReference type="EMBL" id="TMI78918.1"/>
    </source>
</evidence>
<evidence type="ECO:0000259" key="2">
    <source>
        <dbReference type="Pfam" id="PF08546"/>
    </source>
</evidence>
<organism evidence="3 4">
    <name type="scientific">Candidatus Segetimicrobium genomatis</name>
    <dbReference type="NCBI Taxonomy" id="2569760"/>
    <lineage>
        <taxon>Bacteria</taxon>
        <taxon>Bacillati</taxon>
        <taxon>Candidatus Sysuimicrobiota</taxon>
        <taxon>Candidatus Sysuimicrobiia</taxon>
        <taxon>Candidatus Sysuimicrobiales</taxon>
        <taxon>Candidatus Segetimicrobiaceae</taxon>
        <taxon>Candidatus Segetimicrobium</taxon>
    </lineage>
</organism>
<dbReference type="Proteomes" id="UP000318093">
    <property type="component" value="Unassembled WGS sequence"/>
</dbReference>
<dbReference type="InterPro" id="IPR013752">
    <property type="entry name" value="KPA_reductase"/>
</dbReference>
<dbReference type="InterPro" id="IPR008927">
    <property type="entry name" value="6-PGluconate_DH-like_C_sf"/>
</dbReference>
<evidence type="ECO:0000313" key="4">
    <source>
        <dbReference type="Proteomes" id="UP000318093"/>
    </source>
</evidence>